<dbReference type="Proteomes" id="UP000001555">
    <property type="component" value="Unassembled WGS sequence"/>
</dbReference>
<keyword evidence="3" id="KW-1185">Reference proteome</keyword>
<name>B7QKI2_IXOSC</name>
<dbReference type="InParanoid" id="B7QKI2"/>
<dbReference type="HOGENOM" id="CLU_1789009_0_0_1"/>
<evidence type="ECO:0000313" key="2">
    <source>
        <dbReference type="EnsemblMetazoa" id="ISCW013823-PA"/>
    </source>
</evidence>
<accession>B7QKI2</accession>
<gene>
    <name evidence="1" type="ORF">IscW_ISCW013823</name>
</gene>
<proteinExistence type="predicted"/>
<organism>
    <name type="scientific">Ixodes scapularis</name>
    <name type="common">Black-legged tick</name>
    <name type="synonym">Deer tick</name>
    <dbReference type="NCBI Taxonomy" id="6945"/>
    <lineage>
        <taxon>Eukaryota</taxon>
        <taxon>Metazoa</taxon>
        <taxon>Ecdysozoa</taxon>
        <taxon>Arthropoda</taxon>
        <taxon>Chelicerata</taxon>
        <taxon>Arachnida</taxon>
        <taxon>Acari</taxon>
        <taxon>Parasitiformes</taxon>
        <taxon>Ixodida</taxon>
        <taxon>Ixodoidea</taxon>
        <taxon>Ixodidae</taxon>
        <taxon>Ixodinae</taxon>
        <taxon>Ixodes</taxon>
    </lineage>
</organism>
<dbReference type="STRING" id="6945.B7QKI2"/>
<sequence length="145" mass="16254">MKDDDPSVVLLYDVNGVIAGLQSGFRVGRGKAHPRAGYLMDNIQGQDIHFLTVYFIPPELICSRGRSLRELEEEGVGSNVYLQRESELLNGIVSAPRYDDDVRHSLWVRASCFPGMGQCLSDHAPSRTGDVLRVTECSITWTFYF</sequence>
<protein>
    <submittedName>
        <fullName evidence="1 2">Uncharacterized protein</fullName>
    </submittedName>
</protein>
<reference evidence="2" key="2">
    <citation type="submission" date="2020-05" db="UniProtKB">
        <authorList>
            <consortium name="EnsemblMetazoa"/>
        </authorList>
    </citation>
    <scope>IDENTIFICATION</scope>
    <source>
        <strain evidence="2">wikel</strain>
    </source>
</reference>
<dbReference type="VEuPathDB" id="VectorBase:ISCW013823"/>
<evidence type="ECO:0000313" key="1">
    <source>
        <dbReference type="EMBL" id="EEC19354.1"/>
    </source>
</evidence>
<reference evidence="1 3" key="1">
    <citation type="submission" date="2008-03" db="EMBL/GenBank/DDBJ databases">
        <title>Annotation of Ixodes scapularis.</title>
        <authorList>
            <consortium name="Ixodes scapularis Genome Project Consortium"/>
            <person name="Caler E."/>
            <person name="Hannick L.I."/>
            <person name="Bidwell S."/>
            <person name="Joardar V."/>
            <person name="Thiagarajan M."/>
            <person name="Amedeo P."/>
            <person name="Galinsky K.J."/>
            <person name="Schobel S."/>
            <person name="Inman J."/>
            <person name="Hostetler J."/>
            <person name="Miller J."/>
            <person name="Hammond M."/>
            <person name="Megy K."/>
            <person name="Lawson D."/>
            <person name="Kodira C."/>
            <person name="Sutton G."/>
            <person name="Meyer J."/>
            <person name="Hill C.A."/>
            <person name="Birren B."/>
            <person name="Nene V."/>
            <person name="Collins F."/>
            <person name="Alarcon-Chaidez F."/>
            <person name="Wikel S."/>
            <person name="Strausberg R."/>
        </authorList>
    </citation>
    <scope>NUCLEOTIDE SEQUENCE [LARGE SCALE GENOMIC DNA]</scope>
    <source>
        <strain evidence="3">Wikel</strain>
        <strain evidence="1">Wikel colony</strain>
    </source>
</reference>
<dbReference type="EMBL" id="DS959876">
    <property type="protein sequence ID" value="EEC19354.1"/>
    <property type="molecule type" value="Genomic_DNA"/>
</dbReference>
<dbReference type="PaxDb" id="6945-B7QKI2"/>
<dbReference type="AlphaFoldDB" id="B7QKI2"/>
<dbReference type="EnsemblMetazoa" id="ISCW013823-RA">
    <property type="protein sequence ID" value="ISCW013823-PA"/>
    <property type="gene ID" value="ISCW013823"/>
</dbReference>
<dbReference type="EMBL" id="ABJB011069687">
    <property type="status" value="NOT_ANNOTATED_CDS"/>
    <property type="molecule type" value="Genomic_DNA"/>
</dbReference>
<dbReference type="VEuPathDB" id="VectorBase:ISCI013823"/>
<evidence type="ECO:0000313" key="3">
    <source>
        <dbReference type="Proteomes" id="UP000001555"/>
    </source>
</evidence>